<evidence type="ECO:0000256" key="9">
    <source>
        <dbReference type="PIRSR" id="PIRSR618319-50"/>
    </source>
</evidence>
<gene>
    <name evidence="8" type="primary">selA</name>
    <name evidence="10" type="ORF">H206_03560</name>
</gene>
<evidence type="ECO:0000256" key="1">
    <source>
        <dbReference type="ARBA" id="ARBA00001933"/>
    </source>
</evidence>
<dbReference type="Gene3D" id="3.40.640.10">
    <property type="entry name" value="Type I PLP-dependent aspartate aminotransferase-like (Major domain)"/>
    <property type="match status" value="1"/>
</dbReference>
<keyword evidence="6 8" id="KW-0711">Selenium</keyword>
<evidence type="ECO:0000256" key="8">
    <source>
        <dbReference type="HAMAP-Rule" id="MF_00423"/>
    </source>
</evidence>
<dbReference type="InterPro" id="IPR004534">
    <property type="entry name" value="SelA_trans"/>
</dbReference>
<keyword evidence="11" id="KW-1185">Reference proteome</keyword>
<feature type="modified residue" description="N6-(pyridoxal phosphate)lysine" evidence="8 9">
    <location>
        <position position="317"/>
    </location>
</feature>
<organism evidence="10 11">
    <name type="scientific">Candidatus Electrothrix aarhusensis</name>
    <dbReference type="NCBI Taxonomy" id="1859131"/>
    <lineage>
        <taxon>Bacteria</taxon>
        <taxon>Pseudomonadati</taxon>
        <taxon>Thermodesulfobacteriota</taxon>
        <taxon>Desulfobulbia</taxon>
        <taxon>Desulfobulbales</taxon>
        <taxon>Desulfobulbaceae</taxon>
        <taxon>Candidatus Electrothrix</taxon>
    </lineage>
</organism>
<dbReference type="InterPro" id="IPR015421">
    <property type="entry name" value="PyrdxlP-dep_Trfase_major"/>
</dbReference>
<dbReference type="GO" id="GO:0001514">
    <property type="term" value="P:selenocysteine incorporation"/>
    <property type="evidence" value="ECO:0007669"/>
    <property type="project" value="UniProtKB-UniRule"/>
</dbReference>
<dbReference type="Pfam" id="PF03841">
    <property type="entry name" value="SelA"/>
    <property type="match status" value="1"/>
</dbReference>
<accession>A0A444IU72</accession>
<comment type="caution">
    <text evidence="10">The sequence shown here is derived from an EMBL/GenBank/DDBJ whole genome shotgun (WGS) entry which is preliminary data.</text>
</comment>
<proteinExistence type="inferred from homology"/>
<evidence type="ECO:0000313" key="10">
    <source>
        <dbReference type="EMBL" id="RWX44135.1"/>
    </source>
</evidence>
<evidence type="ECO:0000256" key="2">
    <source>
        <dbReference type="ARBA" id="ARBA00022490"/>
    </source>
</evidence>
<dbReference type="InterPro" id="IPR015424">
    <property type="entry name" value="PyrdxlP-dep_Trfase"/>
</dbReference>
<evidence type="ECO:0000256" key="7">
    <source>
        <dbReference type="ARBA" id="ARBA00044507"/>
    </source>
</evidence>
<dbReference type="GO" id="GO:0001717">
    <property type="term" value="P:conversion of seryl-tRNAsec to selenocys-tRNAsec"/>
    <property type="evidence" value="ECO:0007669"/>
    <property type="project" value="UniProtKB-UniRule"/>
</dbReference>
<dbReference type="EMBL" id="MTKO01000102">
    <property type="protein sequence ID" value="RWX44135.1"/>
    <property type="molecule type" value="Genomic_DNA"/>
</dbReference>
<comment type="pathway">
    <text evidence="8">Aminoacyl-tRNA biosynthesis; selenocysteinyl-tRNA(Sec) biosynthesis; selenocysteinyl-tRNA(Sec) from L-seryl-tRNA(Sec) (bacterial route): step 1/1.</text>
</comment>
<comment type="subcellular location">
    <subcellularLocation>
        <location evidence="8">Cytoplasm</location>
    </subcellularLocation>
</comment>
<dbReference type="InterPro" id="IPR018319">
    <property type="entry name" value="SelA-like"/>
</dbReference>
<dbReference type="NCBIfam" id="TIGR00474">
    <property type="entry name" value="selA"/>
    <property type="match status" value="1"/>
</dbReference>
<keyword evidence="5 8" id="KW-0648">Protein biosynthesis</keyword>
<comment type="cofactor">
    <cofactor evidence="1 8 9">
        <name>pyridoxal 5'-phosphate</name>
        <dbReference type="ChEBI" id="CHEBI:597326"/>
    </cofactor>
</comment>
<evidence type="ECO:0000313" key="11">
    <source>
        <dbReference type="Proteomes" id="UP000287853"/>
    </source>
</evidence>
<comment type="function">
    <text evidence="8">Converts seryl-tRNA(Sec) to selenocysteinyl-tRNA(Sec) required for selenoprotein biosynthesis.</text>
</comment>
<sequence>MIDWNAFIFPLLSASFPETDIDHMQQILRLIPSVEHCLLALLQDAEFETIPLMLLKKGIRAVLDDQRQKVLAGHKVEPSNLDLSVLLQSIKLKIRELHQPVFRRVINGTGVVIHTNLGRSVLPGDALSQLSETSGNYSNLEFDLTTGERGSRYSLVEELLCELTGAEAALVVNNNAAAVLIALDTLARKKEVIVSRGQLVEIGGSFRIPDVMARSGAELIEVGATNRTHLKDYRNAITPDTGLLLKVHTSNYCIIGFTSEVSNKELVSLGKKHQIPVMEDLGSGCLVDLSPYGLKKEPTVQEVVASGMDVVTFSGDKLLGGPQAGIILGSRKIIERIKRNPMNRALRIDKFTLSALESILRLYRAPQTVFERVPTLNMISTPIEAIQHKAKQLAEVLQKSISTCCTVQITEVMSRVGGGAMPEQNLPSRAVVLHPLSMKLKHLEEKMRQLDTPIIGRVENDRLLLDMRTVRSDELHLIAKGLCQALAPQL</sequence>
<keyword evidence="3 8" id="KW-0808">Transferase</keyword>
<reference evidence="10 11" key="1">
    <citation type="submission" date="2017-01" db="EMBL/GenBank/DDBJ databases">
        <title>The cable genome- insights into the physiology and evolution of filamentous bacteria capable of sulfide oxidation via long distance electron transfer.</title>
        <authorList>
            <person name="Schreiber L."/>
            <person name="Bjerg J.T."/>
            <person name="Boggild A."/>
            <person name="Van De Vossenberg J."/>
            <person name="Meysman F."/>
            <person name="Nielsen L.P."/>
            <person name="Schramm A."/>
            <person name="Kjeldsen K.U."/>
        </authorList>
    </citation>
    <scope>NUCLEOTIDE SEQUENCE [LARGE SCALE GENOMIC DNA]</scope>
    <source>
        <strain evidence="10">MCF</strain>
    </source>
</reference>
<dbReference type="GO" id="GO:0004125">
    <property type="term" value="F:L-seryl-tRNA(Sec) selenium transferase activity"/>
    <property type="evidence" value="ECO:0007669"/>
    <property type="project" value="UniProtKB-UniRule"/>
</dbReference>
<keyword evidence="2 8" id="KW-0963">Cytoplasm</keyword>
<evidence type="ECO:0000256" key="5">
    <source>
        <dbReference type="ARBA" id="ARBA00022917"/>
    </source>
</evidence>
<dbReference type="EC" id="2.9.1.1" evidence="8"/>
<evidence type="ECO:0000256" key="6">
    <source>
        <dbReference type="ARBA" id="ARBA00023266"/>
    </source>
</evidence>
<comment type="catalytic activity">
    <reaction evidence="8">
        <text>L-seryl-tRNA(Sec) + selenophosphate + H(+) = L-selenocysteinyl-tRNA(Sec) + phosphate</text>
        <dbReference type="Rhea" id="RHEA:22728"/>
        <dbReference type="Rhea" id="RHEA-COMP:9742"/>
        <dbReference type="Rhea" id="RHEA-COMP:9743"/>
        <dbReference type="ChEBI" id="CHEBI:15378"/>
        <dbReference type="ChEBI" id="CHEBI:16144"/>
        <dbReference type="ChEBI" id="CHEBI:43474"/>
        <dbReference type="ChEBI" id="CHEBI:78533"/>
        <dbReference type="ChEBI" id="CHEBI:78573"/>
        <dbReference type="EC" id="2.9.1.1"/>
    </reaction>
</comment>
<dbReference type="GO" id="GO:0005737">
    <property type="term" value="C:cytoplasm"/>
    <property type="evidence" value="ECO:0007669"/>
    <property type="project" value="UniProtKB-SubCell"/>
</dbReference>
<dbReference type="UniPathway" id="UPA00906">
    <property type="reaction ID" value="UER00896"/>
</dbReference>
<evidence type="ECO:0000256" key="3">
    <source>
        <dbReference type="ARBA" id="ARBA00022679"/>
    </source>
</evidence>
<dbReference type="PANTHER" id="PTHR32328">
    <property type="entry name" value="L-SERYL-TRNA(SEC) SELENIUM TRANSFERASE"/>
    <property type="match status" value="1"/>
</dbReference>
<dbReference type="HAMAP" id="MF_00423">
    <property type="entry name" value="SelA"/>
    <property type="match status" value="1"/>
</dbReference>
<dbReference type="SUPFAM" id="SSF53383">
    <property type="entry name" value="PLP-dependent transferases"/>
    <property type="match status" value="1"/>
</dbReference>
<dbReference type="Proteomes" id="UP000287853">
    <property type="component" value="Unassembled WGS sequence"/>
</dbReference>
<comment type="similarity">
    <text evidence="7 8">Belongs to the SelA family.</text>
</comment>
<keyword evidence="4 8" id="KW-0663">Pyridoxal phosphate</keyword>
<dbReference type="Gene3D" id="3.90.1150.180">
    <property type="match status" value="1"/>
</dbReference>
<dbReference type="PANTHER" id="PTHR32328:SF0">
    <property type="entry name" value="L-SERYL-TRNA(SEC) SELENIUM TRANSFERASE"/>
    <property type="match status" value="1"/>
</dbReference>
<dbReference type="AlphaFoldDB" id="A0A444IU72"/>
<protein>
    <recommendedName>
        <fullName evidence="8">L-seryl-tRNA(Sec) selenium transferase</fullName>
        <ecNumber evidence="8">2.9.1.1</ecNumber>
    </recommendedName>
    <alternativeName>
        <fullName evidence="8">Selenocysteine synthase</fullName>
        <shortName evidence="8">Sec synthase</shortName>
    </alternativeName>
    <alternativeName>
        <fullName evidence="8">Selenocysteinyl-tRNA(Sec) synthase</fullName>
    </alternativeName>
</protein>
<name>A0A444IU72_9BACT</name>
<evidence type="ECO:0000256" key="4">
    <source>
        <dbReference type="ARBA" id="ARBA00022898"/>
    </source>
</evidence>